<dbReference type="SMART" id="SM00382">
    <property type="entry name" value="AAA"/>
    <property type="match status" value="1"/>
</dbReference>
<dbReference type="EMBL" id="BIFH01000014">
    <property type="protein sequence ID" value="GCD93627.1"/>
    <property type="molecule type" value="Genomic_DNA"/>
</dbReference>
<dbReference type="InterPro" id="IPR027417">
    <property type="entry name" value="P-loop_NTPase"/>
</dbReference>
<evidence type="ECO:0000256" key="2">
    <source>
        <dbReference type="ARBA" id="ARBA00022448"/>
    </source>
</evidence>
<proteinExistence type="inferred from homology"/>
<dbReference type="Proteomes" id="UP000286931">
    <property type="component" value="Unassembled WGS sequence"/>
</dbReference>
<evidence type="ECO:0000313" key="6">
    <source>
        <dbReference type="EMBL" id="GCD93627.1"/>
    </source>
</evidence>
<dbReference type="AlphaFoldDB" id="A0A401YGC8"/>
<organism evidence="6 7">
    <name type="scientific">Embleya hyalina</name>
    <dbReference type="NCBI Taxonomy" id="516124"/>
    <lineage>
        <taxon>Bacteria</taxon>
        <taxon>Bacillati</taxon>
        <taxon>Actinomycetota</taxon>
        <taxon>Actinomycetes</taxon>
        <taxon>Kitasatosporales</taxon>
        <taxon>Streptomycetaceae</taxon>
        <taxon>Embleya</taxon>
    </lineage>
</organism>
<evidence type="ECO:0000259" key="5">
    <source>
        <dbReference type="PROSITE" id="PS50893"/>
    </source>
</evidence>
<name>A0A401YGC8_9ACTN</name>
<gene>
    <name evidence="6" type="ORF">EHYA_01272</name>
</gene>
<comment type="caution">
    <text evidence="6">The sequence shown here is derived from an EMBL/GenBank/DDBJ whole genome shotgun (WGS) entry which is preliminary data.</text>
</comment>
<dbReference type="InterPro" id="IPR017871">
    <property type="entry name" value="ABC_transporter-like_CS"/>
</dbReference>
<dbReference type="GO" id="GO:0055085">
    <property type="term" value="P:transmembrane transport"/>
    <property type="evidence" value="ECO:0007669"/>
    <property type="project" value="UniProtKB-ARBA"/>
</dbReference>
<dbReference type="PANTHER" id="PTHR43776:SF7">
    <property type="entry name" value="D,D-DIPEPTIDE TRANSPORT ATP-BINDING PROTEIN DDPF-RELATED"/>
    <property type="match status" value="1"/>
</dbReference>
<evidence type="ECO:0000256" key="3">
    <source>
        <dbReference type="ARBA" id="ARBA00022741"/>
    </source>
</evidence>
<dbReference type="GO" id="GO:0016887">
    <property type="term" value="F:ATP hydrolysis activity"/>
    <property type="evidence" value="ECO:0007669"/>
    <property type="project" value="InterPro"/>
</dbReference>
<sequence length="270" mass="29060">MTAPAVLLRAEGLTRTHRLPRRSLWAPPGRRYALRGVDLTLAEGGALGVVGESGAGKSTLIRLLLALDRADGGTIRYRDREVRPGPARTLAWFRREVQIVLQDPMSSLDPRARVRDIVAEPLECLGVAGDHDARVDEVLAAVGLDPDTRDRYPHEFSGGQRQRVAIARALAPDPRVLVADEPVSALDVSVRAQILDLLGDLRTRLGLSLVLVSHDLGVVQHLCDEVLVLKAGEAVESGPTARVLGDPSHAYTRDLLAAIPTLPAPRASVV</sequence>
<keyword evidence="4 6" id="KW-0067">ATP-binding</keyword>
<keyword evidence="3" id="KW-0547">Nucleotide-binding</keyword>
<reference evidence="6 7" key="1">
    <citation type="submission" date="2018-12" db="EMBL/GenBank/DDBJ databases">
        <title>Draft genome sequence of Embleya hyalina NBRC 13850T.</title>
        <authorList>
            <person name="Komaki H."/>
            <person name="Hosoyama A."/>
            <person name="Kimura A."/>
            <person name="Ichikawa N."/>
            <person name="Tamura T."/>
        </authorList>
    </citation>
    <scope>NUCLEOTIDE SEQUENCE [LARGE SCALE GENOMIC DNA]</scope>
    <source>
        <strain evidence="6 7">NBRC 13850</strain>
    </source>
</reference>
<comment type="similarity">
    <text evidence="1">Belongs to the ABC transporter superfamily.</text>
</comment>
<protein>
    <submittedName>
        <fullName evidence="6">ABC transporter ATP-binding protein</fullName>
    </submittedName>
</protein>
<dbReference type="PROSITE" id="PS00211">
    <property type="entry name" value="ABC_TRANSPORTER_1"/>
    <property type="match status" value="1"/>
</dbReference>
<dbReference type="PANTHER" id="PTHR43776">
    <property type="entry name" value="TRANSPORT ATP-BINDING PROTEIN"/>
    <property type="match status" value="1"/>
</dbReference>
<dbReference type="PROSITE" id="PS50893">
    <property type="entry name" value="ABC_TRANSPORTER_2"/>
    <property type="match status" value="1"/>
</dbReference>
<keyword evidence="2" id="KW-0813">Transport</keyword>
<dbReference type="GO" id="GO:0005524">
    <property type="term" value="F:ATP binding"/>
    <property type="evidence" value="ECO:0007669"/>
    <property type="project" value="UniProtKB-KW"/>
</dbReference>
<feature type="domain" description="ABC transporter" evidence="5">
    <location>
        <begin position="8"/>
        <end position="256"/>
    </location>
</feature>
<evidence type="ECO:0000313" key="7">
    <source>
        <dbReference type="Proteomes" id="UP000286931"/>
    </source>
</evidence>
<evidence type="ECO:0000256" key="4">
    <source>
        <dbReference type="ARBA" id="ARBA00022840"/>
    </source>
</evidence>
<dbReference type="SUPFAM" id="SSF52540">
    <property type="entry name" value="P-loop containing nucleoside triphosphate hydrolases"/>
    <property type="match status" value="1"/>
</dbReference>
<accession>A0A401YGC8</accession>
<dbReference type="Pfam" id="PF00005">
    <property type="entry name" value="ABC_tran"/>
    <property type="match status" value="1"/>
</dbReference>
<dbReference type="InterPro" id="IPR003439">
    <property type="entry name" value="ABC_transporter-like_ATP-bd"/>
</dbReference>
<evidence type="ECO:0000256" key="1">
    <source>
        <dbReference type="ARBA" id="ARBA00005417"/>
    </source>
</evidence>
<keyword evidence="7" id="KW-1185">Reference proteome</keyword>
<dbReference type="RefSeq" id="WP_174861313.1">
    <property type="nucleotide sequence ID" value="NZ_BIFH01000014.1"/>
</dbReference>
<dbReference type="Gene3D" id="3.40.50.300">
    <property type="entry name" value="P-loop containing nucleotide triphosphate hydrolases"/>
    <property type="match status" value="1"/>
</dbReference>
<dbReference type="InterPro" id="IPR003593">
    <property type="entry name" value="AAA+_ATPase"/>
</dbReference>
<dbReference type="InterPro" id="IPR050319">
    <property type="entry name" value="ABC_transp_ATP-bind"/>
</dbReference>
<dbReference type="CDD" id="cd03257">
    <property type="entry name" value="ABC_NikE_OppD_transporters"/>
    <property type="match status" value="1"/>
</dbReference>